<evidence type="ECO:0008006" key="4">
    <source>
        <dbReference type="Google" id="ProtNLM"/>
    </source>
</evidence>
<evidence type="ECO:0000256" key="1">
    <source>
        <dbReference type="SAM" id="MobiDB-lite"/>
    </source>
</evidence>
<dbReference type="AlphaFoldDB" id="A0AAX3ED16"/>
<feature type="region of interest" description="Disordered" evidence="1">
    <location>
        <begin position="33"/>
        <end position="63"/>
    </location>
</feature>
<name>A0AAX3ED16_PAEUR</name>
<sequence>MALLKGKGAMTGVNLIAKVYDNGATKDGKSHYADIQVDARDPRGPEQSNLHLKSERVKGPDGKERFANTAPYSVGQLEEIIKAAGPNTEPLLNKDNEKVGTVYGFKGNVMPASRGTGLVVNTKSVEASDFKVDAKTLDNQFASMKAAKEAQATAKQSQAAGPEQTAQAEQVAEAEAPAVG</sequence>
<feature type="compositionally biased region" description="Basic and acidic residues" evidence="1">
    <location>
        <begin position="33"/>
        <end position="44"/>
    </location>
</feature>
<protein>
    <recommendedName>
        <fullName evidence="4">Single-stranded DNA-binding protein</fullName>
    </recommendedName>
</protein>
<reference evidence="2" key="1">
    <citation type="submission" date="2022-07" db="EMBL/GenBank/DDBJ databases">
        <authorList>
            <person name="Wu T."/>
        </authorList>
    </citation>
    <scope>NUCLEOTIDE SEQUENCE</scope>
    <source>
        <strain evidence="2">SD-1</strain>
    </source>
</reference>
<evidence type="ECO:0000313" key="3">
    <source>
        <dbReference type="Proteomes" id="UP001163293"/>
    </source>
</evidence>
<gene>
    <name evidence="2" type="ORF">NL394_12880</name>
</gene>
<evidence type="ECO:0000313" key="2">
    <source>
        <dbReference type="EMBL" id="UYV95975.1"/>
    </source>
</evidence>
<dbReference type="EMBL" id="CP101185">
    <property type="protein sequence ID" value="UYV95975.1"/>
    <property type="molecule type" value="Genomic_DNA"/>
</dbReference>
<feature type="compositionally biased region" description="Basic and acidic residues" evidence="1">
    <location>
        <begin position="52"/>
        <end position="63"/>
    </location>
</feature>
<dbReference type="RefSeq" id="WP_069694993.1">
    <property type="nucleotide sequence ID" value="NZ_CP043010.1"/>
</dbReference>
<feature type="region of interest" description="Disordered" evidence="1">
    <location>
        <begin position="149"/>
        <end position="180"/>
    </location>
</feature>
<accession>A0AAX3ED16</accession>
<proteinExistence type="predicted"/>
<organism evidence="2 3">
    <name type="scientific">Paenarthrobacter ureafaciens</name>
    <dbReference type="NCBI Taxonomy" id="37931"/>
    <lineage>
        <taxon>Bacteria</taxon>
        <taxon>Bacillati</taxon>
        <taxon>Actinomycetota</taxon>
        <taxon>Actinomycetes</taxon>
        <taxon>Micrococcales</taxon>
        <taxon>Micrococcaceae</taxon>
        <taxon>Paenarthrobacter</taxon>
    </lineage>
</organism>
<keyword evidence="3" id="KW-1185">Reference proteome</keyword>
<dbReference type="Proteomes" id="UP001163293">
    <property type="component" value="Chromosome"/>
</dbReference>